<dbReference type="SUPFAM" id="SSF52540">
    <property type="entry name" value="P-loop containing nucleoside triphosphate hydrolases"/>
    <property type="match status" value="1"/>
</dbReference>
<dbReference type="PANTHER" id="PTHR10039">
    <property type="entry name" value="AMELOGENIN"/>
    <property type="match status" value="1"/>
</dbReference>
<reference evidence="5" key="2">
    <citation type="submission" date="2015-01" db="EMBL/GenBank/DDBJ databases">
        <title>Evolutionary Origins and Diversification of the Mycorrhizal Mutualists.</title>
        <authorList>
            <consortium name="DOE Joint Genome Institute"/>
            <consortium name="Mycorrhizal Genomics Consortium"/>
            <person name="Kohler A."/>
            <person name="Kuo A."/>
            <person name="Nagy L.G."/>
            <person name="Floudas D."/>
            <person name="Copeland A."/>
            <person name="Barry K.W."/>
            <person name="Cichocki N."/>
            <person name="Veneault-Fourrey C."/>
            <person name="LaButti K."/>
            <person name="Lindquist E.A."/>
            <person name="Lipzen A."/>
            <person name="Lundell T."/>
            <person name="Morin E."/>
            <person name="Murat C."/>
            <person name="Riley R."/>
            <person name="Ohm R."/>
            <person name="Sun H."/>
            <person name="Tunlid A."/>
            <person name="Henrissat B."/>
            <person name="Grigoriev I.V."/>
            <person name="Hibbett D.S."/>
            <person name="Martin F."/>
        </authorList>
    </citation>
    <scope>NUCLEOTIDE SEQUENCE [LARGE SCALE GENOMIC DNA]</scope>
    <source>
        <strain evidence="5">h7</strain>
    </source>
</reference>
<feature type="domain" description="NACHT" evidence="3">
    <location>
        <begin position="46"/>
        <end position="198"/>
    </location>
</feature>
<evidence type="ECO:0000259" key="3">
    <source>
        <dbReference type="PROSITE" id="PS50837"/>
    </source>
</evidence>
<feature type="region of interest" description="Disordered" evidence="2">
    <location>
        <begin position="1"/>
        <end position="21"/>
    </location>
</feature>
<dbReference type="AlphaFoldDB" id="A0A0C3CJD1"/>
<keyword evidence="1" id="KW-0677">Repeat</keyword>
<feature type="compositionally biased region" description="Basic and acidic residues" evidence="2">
    <location>
        <begin position="12"/>
        <end position="21"/>
    </location>
</feature>
<feature type="compositionally biased region" description="Polar residues" evidence="2">
    <location>
        <begin position="1"/>
        <end position="10"/>
    </location>
</feature>
<accession>A0A0C3CJD1</accession>
<dbReference type="InterPro" id="IPR056884">
    <property type="entry name" value="NPHP3-like_N"/>
</dbReference>
<evidence type="ECO:0000256" key="2">
    <source>
        <dbReference type="SAM" id="MobiDB-lite"/>
    </source>
</evidence>
<evidence type="ECO:0000313" key="4">
    <source>
        <dbReference type="EMBL" id="KIM44199.1"/>
    </source>
</evidence>
<name>A0A0C3CJD1_HEBCY</name>
<keyword evidence="5" id="KW-1185">Reference proteome</keyword>
<dbReference type="Proteomes" id="UP000053424">
    <property type="component" value="Unassembled WGS sequence"/>
</dbReference>
<dbReference type="InterPro" id="IPR007111">
    <property type="entry name" value="NACHT_NTPase"/>
</dbReference>
<gene>
    <name evidence="4" type="ORF">M413DRAFT_433570</name>
</gene>
<organism evidence="4 5">
    <name type="scientific">Hebeloma cylindrosporum</name>
    <dbReference type="NCBI Taxonomy" id="76867"/>
    <lineage>
        <taxon>Eukaryota</taxon>
        <taxon>Fungi</taxon>
        <taxon>Dikarya</taxon>
        <taxon>Basidiomycota</taxon>
        <taxon>Agaricomycotina</taxon>
        <taxon>Agaricomycetes</taxon>
        <taxon>Agaricomycetidae</taxon>
        <taxon>Agaricales</taxon>
        <taxon>Agaricineae</taxon>
        <taxon>Hymenogastraceae</taxon>
        <taxon>Hebeloma</taxon>
    </lineage>
</organism>
<protein>
    <recommendedName>
        <fullName evidence="3">NACHT domain-containing protein</fullName>
    </recommendedName>
</protein>
<evidence type="ECO:0000256" key="1">
    <source>
        <dbReference type="ARBA" id="ARBA00022737"/>
    </source>
</evidence>
<dbReference type="EMBL" id="KN831774">
    <property type="protein sequence ID" value="KIM44199.1"/>
    <property type="molecule type" value="Genomic_DNA"/>
</dbReference>
<dbReference type="PROSITE" id="PS50837">
    <property type="entry name" value="NACHT"/>
    <property type="match status" value="1"/>
</dbReference>
<sequence length="428" mass="48182">MQAVSPNAFYNSDDRPDPPKCHENTRIAVINKVIDWATGKIDQKAFMLWLYGPAGAGKTAIARKVAELLAERGLLLASFLFFRPDSKRNTMTPLVANIAYRLTCVVPGTREAISQAIEADPLILSFSVEEQLKKLFFEPLRLLVDQGYFLHTQFPPLILIDGLDECLNKDAQTNLIQLLSSSVAQYQLPLKFLLASRPEPHIKSAIEVASERPMLSRLQLNDDWRPDDDVRRFLTDKFDEIKKCHYFRSQIPPSWPSQDQIETLVCKASGQFIYASLAVRFINSTCDLPTRQLDIVLELRPPINHNLPFAELDALYHFILSCATNVRLLSRILGVHLAFTTLLPAGGISLIEAVLRLEEGDVRICLGPLISLLEIQQRGGEGHINFHHSSLIDFLGAQERSKGYYVNARTSRTLVAQWILQGFTSNSM</sequence>
<proteinExistence type="predicted"/>
<dbReference type="Gene3D" id="3.40.50.300">
    <property type="entry name" value="P-loop containing nucleotide triphosphate hydrolases"/>
    <property type="match status" value="1"/>
</dbReference>
<dbReference type="HOGENOM" id="CLU_000288_6_10_1"/>
<dbReference type="OrthoDB" id="2883583at2759"/>
<dbReference type="Pfam" id="PF24883">
    <property type="entry name" value="NPHP3_N"/>
    <property type="match status" value="1"/>
</dbReference>
<reference evidence="4 5" key="1">
    <citation type="submission" date="2014-04" db="EMBL/GenBank/DDBJ databases">
        <authorList>
            <consortium name="DOE Joint Genome Institute"/>
            <person name="Kuo A."/>
            <person name="Gay G."/>
            <person name="Dore J."/>
            <person name="Kohler A."/>
            <person name="Nagy L.G."/>
            <person name="Floudas D."/>
            <person name="Copeland A."/>
            <person name="Barry K.W."/>
            <person name="Cichocki N."/>
            <person name="Veneault-Fourrey C."/>
            <person name="LaButti K."/>
            <person name="Lindquist E.A."/>
            <person name="Lipzen A."/>
            <person name="Lundell T."/>
            <person name="Morin E."/>
            <person name="Murat C."/>
            <person name="Sun H."/>
            <person name="Tunlid A."/>
            <person name="Henrissat B."/>
            <person name="Grigoriev I.V."/>
            <person name="Hibbett D.S."/>
            <person name="Martin F."/>
            <person name="Nordberg H.P."/>
            <person name="Cantor M.N."/>
            <person name="Hua S.X."/>
        </authorList>
    </citation>
    <scope>NUCLEOTIDE SEQUENCE [LARGE SCALE GENOMIC DNA]</scope>
    <source>
        <strain evidence="5">h7</strain>
    </source>
</reference>
<evidence type="ECO:0000313" key="5">
    <source>
        <dbReference type="Proteomes" id="UP000053424"/>
    </source>
</evidence>
<dbReference type="PANTHER" id="PTHR10039:SF14">
    <property type="entry name" value="NACHT DOMAIN-CONTAINING PROTEIN"/>
    <property type="match status" value="1"/>
</dbReference>
<dbReference type="InterPro" id="IPR027417">
    <property type="entry name" value="P-loop_NTPase"/>
</dbReference>